<dbReference type="Proteomes" id="UP000663844">
    <property type="component" value="Unassembled WGS sequence"/>
</dbReference>
<feature type="compositionally biased region" description="Basic and acidic residues" evidence="3">
    <location>
        <begin position="998"/>
        <end position="1012"/>
    </location>
</feature>
<protein>
    <recommendedName>
        <fullName evidence="6">NHL repeat containing protein-like protein</fullName>
    </recommendedName>
</protein>
<reference evidence="4" key="1">
    <citation type="submission" date="2021-02" db="EMBL/GenBank/DDBJ databases">
        <authorList>
            <person name="Nowell W R."/>
        </authorList>
    </citation>
    <scope>NUCLEOTIDE SEQUENCE</scope>
</reference>
<evidence type="ECO:0000313" key="5">
    <source>
        <dbReference type="Proteomes" id="UP000663844"/>
    </source>
</evidence>
<proteinExistence type="predicted"/>
<accession>A0A818UAP9</accession>
<feature type="region of interest" description="Disordered" evidence="3">
    <location>
        <begin position="998"/>
        <end position="1035"/>
    </location>
</feature>
<organism evidence="4 5">
    <name type="scientific">Adineta steineri</name>
    <dbReference type="NCBI Taxonomy" id="433720"/>
    <lineage>
        <taxon>Eukaryota</taxon>
        <taxon>Metazoa</taxon>
        <taxon>Spiralia</taxon>
        <taxon>Gnathifera</taxon>
        <taxon>Rotifera</taxon>
        <taxon>Eurotatoria</taxon>
        <taxon>Bdelloidea</taxon>
        <taxon>Adinetida</taxon>
        <taxon>Adinetidae</taxon>
        <taxon>Adineta</taxon>
    </lineage>
</organism>
<evidence type="ECO:0000256" key="2">
    <source>
        <dbReference type="PROSITE-ProRule" id="PRU00504"/>
    </source>
</evidence>
<feature type="repeat" description="NHL" evidence="2">
    <location>
        <begin position="403"/>
        <end position="439"/>
    </location>
</feature>
<evidence type="ECO:0008006" key="6">
    <source>
        <dbReference type="Google" id="ProtNLM"/>
    </source>
</evidence>
<dbReference type="InterPro" id="IPR011042">
    <property type="entry name" value="6-blade_b-propeller_TolB-like"/>
</dbReference>
<dbReference type="PANTHER" id="PTHR24104">
    <property type="entry name" value="E3 UBIQUITIN-PROTEIN LIGASE NHLRC1-RELATED"/>
    <property type="match status" value="1"/>
</dbReference>
<dbReference type="SUPFAM" id="SSF101898">
    <property type="entry name" value="NHL repeat"/>
    <property type="match status" value="2"/>
</dbReference>
<dbReference type="Gene3D" id="2.40.10.500">
    <property type="match status" value="1"/>
</dbReference>
<feature type="repeat" description="NHL" evidence="2">
    <location>
        <begin position="103"/>
        <end position="142"/>
    </location>
</feature>
<dbReference type="Gene3D" id="2.120.10.30">
    <property type="entry name" value="TolB, C-terminal domain"/>
    <property type="match status" value="2"/>
</dbReference>
<feature type="repeat" description="NHL" evidence="2">
    <location>
        <begin position="494"/>
        <end position="536"/>
    </location>
</feature>
<dbReference type="EMBL" id="CAJOAZ010000666">
    <property type="protein sequence ID" value="CAF3693474.1"/>
    <property type="molecule type" value="Genomic_DNA"/>
</dbReference>
<evidence type="ECO:0000256" key="3">
    <source>
        <dbReference type="SAM" id="MobiDB-lite"/>
    </source>
</evidence>
<dbReference type="InterPro" id="IPR050952">
    <property type="entry name" value="TRIM-NHL_E3_ligases"/>
</dbReference>
<name>A0A818UAP9_9BILA</name>
<evidence type="ECO:0000313" key="4">
    <source>
        <dbReference type="EMBL" id="CAF3693474.1"/>
    </source>
</evidence>
<dbReference type="PROSITE" id="PS51125">
    <property type="entry name" value="NHL"/>
    <property type="match status" value="3"/>
</dbReference>
<sequence length="1191" mass="132980">MWQEEIVNPTKIVLGDFTAPYSLFVTSNGDIYIDDGYNNGRVQKWITERNIFVTVMNVSSRCEGLFVDMYDTLYCSMSGHHQVMKRSLNDSVMNSYRVAAGTGINGSDSNQLAGPAGIFVDVNLDLYVTDSVNDRIQLFRSGELNGTTVAGSTSLNPTIKLLGPSGITLDAEKYLFIVDLANHRIVGSDVNGFRCLVGCFGKGSQSNQLNCPYSFSFDRSGSIFVTDQSNHRIQKFLLMKDSFALSFNQPKFCSTATWDPTASTFANQSIVGQNSLAIFVNTNNTVYVANKEHSTVVMWEEESVNPTKTITGNFTGPRSLFVRSNGDIYIDDGVKNSRVQKWIAETNNFATVMNVSSQCYGLFVDINDTVYCSMRTPPQVVKRSLNDAVMASNRVAAGTGTQGSAANELNGPSGIFVDVNMDLYVADSFNDRIQLFQSGESNSITVAGSGSLNPTIALLGPSGIILDAEKYLFIVDNSNHRIVGSNLNGFRCLVGCFGRGSQSNQLDLPFGLSFDHSGNIFVTDQSNHRIQKFQYLEESHENASLIKSMYLSSLTSNSSIYFQDCSELDSYHEAIQMNVTLSGHYAFLINSEMKTIYAYIYTNNFSPFDVSKNVLSHSGDSSNQGQSKFTAVLEANLKYVFVMTTSSPNITGNFSVQVSGRSYVDFNRIFNTSSIVQTVYVSKLTTNSSTYLRNCSWSSVYYEAIQVNVIIGGLYTFFSKSDMDTYGSIYKNYFNPSSPNENQLLYDDDSCGQHQFRFTVALETSITYILIMTTYDSNKTGAFSIFVSGPNNVDLKNISSPSVIQMPYSSAVQSNYSSELNTSSQTYSRDCRKSNYYYETIRVNVVETGYYALSSNSSMDTFGNIYKDDFNPMNHFENLLSQNYRSCSSQDFKFIVYLLTGTTYILVVTTSSPNMTGQFSILTSGPNNITLDRYKNRTKEELSIGISTCAHLVLPGTSKRILNGLVSKRTRYHGKIRNDLSARYKRILSPSNYELNKRDASERKDSFTDDTRLSFSSSNAHKKSNADGSMKSLSSKREKKEAIIWGPTGVEPWSASMITGIDWKSLTIPASLPTTFDVVPSAEELNRDYTHNSYTLIHALPSQDEYDRKIKHMFNASNNYDNMERQRITFDELIDQRLSQGFQMIVEIPAHIHQKMIDSIRRAGCKETEYNRLLSIGRIYHTLSLVTEESQ</sequence>
<gene>
    <name evidence="4" type="ORF">OXD698_LOCUS11770</name>
</gene>
<dbReference type="InterPro" id="IPR001258">
    <property type="entry name" value="NHL_repeat"/>
</dbReference>
<keyword evidence="1" id="KW-0677">Repeat</keyword>
<evidence type="ECO:0000256" key="1">
    <source>
        <dbReference type="ARBA" id="ARBA00022737"/>
    </source>
</evidence>
<dbReference type="GO" id="GO:0008270">
    <property type="term" value="F:zinc ion binding"/>
    <property type="evidence" value="ECO:0007669"/>
    <property type="project" value="UniProtKB-KW"/>
</dbReference>
<dbReference type="PANTHER" id="PTHR24104:SF25">
    <property type="entry name" value="PROTEIN LIN-41"/>
    <property type="match status" value="1"/>
</dbReference>
<dbReference type="AlphaFoldDB" id="A0A818UAP9"/>
<dbReference type="CDD" id="cd05819">
    <property type="entry name" value="NHL"/>
    <property type="match status" value="2"/>
</dbReference>
<comment type="caution">
    <text evidence="4">The sequence shown here is derived from an EMBL/GenBank/DDBJ whole genome shotgun (WGS) entry which is preliminary data.</text>
</comment>